<proteinExistence type="predicted"/>
<dbReference type="EMBL" id="JAQQWL010000006">
    <property type="protein sequence ID" value="KAK8069826.1"/>
    <property type="molecule type" value="Genomic_DNA"/>
</dbReference>
<evidence type="ECO:0000256" key="1">
    <source>
        <dbReference type="SAM" id="SignalP"/>
    </source>
</evidence>
<dbReference type="RefSeq" id="XP_066717120.1">
    <property type="nucleotide sequence ID" value="XM_066857851.1"/>
</dbReference>
<feature type="chain" id="PRO_5047403689" evidence="1">
    <location>
        <begin position="21"/>
        <end position="304"/>
    </location>
</feature>
<name>A0ABR1VF16_9PEZI</name>
<sequence>MGAFLAVFFLLLGFLGAALGDDNTTHVPPAEDKPATKPVVRPELRYNLEDDLSAHWPPTWGAAEQENLNPWEMEVYSVKYDDCDEPWTICRHFSDPSSIAEMVKVFGKIPIGIREYVSTLVTLPNPGAGVAGVAFSLGDIPVIYVRYQYFKESLLAHEISHILENYALMKYGNGTFSTSNWWMGNYSLDAGAVSMYSLTKWQENFAEAGPSTLYDLVVPGGLASITEDAEMVSHVISTYKNVLGDIIKPRSKPKCTKRWQNHPVAPVDDKKVPPYPAPDVRIKAKGIEQIRNDGKKEVKCVLPH</sequence>
<feature type="signal peptide" evidence="1">
    <location>
        <begin position="1"/>
        <end position="20"/>
    </location>
</feature>
<dbReference type="Proteomes" id="UP001480595">
    <property type="component" value="Unassembled WGS sequence"/>
</dbReference>
<keyword evidence="1" id="KW-0732">Signal</keyword>
<accession>A0ABR1VF16</accession>
<reference evidence="2 3" key="1">
    <citation type="submission" date="2023-01" db="EMBL/GenBank/DDBJ databases">
        <title>Analysis of 21 Apiospora genomes using comparative genomics revels a genus with tremendous synthesis potential of carbohydrate active enzymes and secondary metabolites.</title>
        <authorList>
            <person name="Sorensen T."/>
        </authorList>
    </citation>
    <scope>NUCLEOTIDE SEQUENCE [LARGE SCALE GENOMIC DNA]</scope>
    <source>
        <strain evidence="2 3">CBS 135458</strain>
    </source>
</reference>
<comment type="caution">
    <text evidence="2">The sequence shown here is derived from an EMBL/GenBank/DDBJ whole genome shotgun (WGS) entry which is preliminary data.</text>
</comment>
<evidence type="ECO:0000313" key="2">
    <source>
        <dbReference type="EMBL" id="KAK8069826.1"/>
    </source>
</evidence>
<dbReference type="GeneID" id="92090914"/>
<organism evidence="2 3">
    <name type="scientific">Apiospora phragmitis</name>
    <dbReference type="NCBI Taxonomy" id="2905665"/>
    <lineage>
        <taxon>Eukaryota</taxon>
        <taxon>Fungi</taxon>
        <taxon>Dikarya</taxon>
        <taxon>Ascomycota</taxon>
        <taxon>Pezizomycotina</taxon>
        <taxon>Sordariomycetes</taxon>
        <taxon>Xylariomycetidae</taxon>
        <taxon>Amphisphaeriales</taxon>
        <taxon>Apiosporaceae</taxon>
        <taxon>Apiospora</taxon>
    </lineage>
</organism>
<keyword evidence="3" id="KW-1185">Reference proteome</keyword>
<gene>
    <name evidence="2" type="ORF">PG994_006442</name>
</gene>
<protein>
    <submittedName>
        <fullName evidence="2">Uncharacterized protein</fullName>
    </submittedName>
</protein>
<evidence type="ECO:0000313" key="3">
    <source>
        <dbReference type="Proteomes" id="UP001480595"/>
    </source>
</evidence>